<protein>
    <submittedName>
        <fullName evidence="2">Uncharacterized protein</fullName>
    </submittedName>
</protein>
<evidence type="ECO:0000313" key="2">
    <source>
        <dbReference type="EMBL" id="SJM49078.1"/>
    </source>
</evidence>
<organism evidence="2 3">
    <name type="scientific">Agrococcus casei LMG 22410</name>
    <dbReference type="NCBI Taxonomy" id="1255656"/>
    <lineage>
        <taxon>Bacteria</taxon>
        <taxon>Bacillati</taxon>
        <taxon>Actinomycetota</taxon>
        <taxon>Actinomycetes</taxon>
        <taxon>Micrococcales</taxon>
        <taxon>Microbacteriaceae</taxon>
        <taxon>Agrococcus</taxon>
    </lineage>
</organism>
<feature type="compositionally biased region" description="Polar residues" evidence="1">
    <location>
        <begin position="1"/>
        <end position="10"/>
    </location>
</feature>
<accession>A0A1R4EZG3</accession>
<dbReference type="EMBL" id="FUHU01000009">
    <property type="protein sequence ID" value="SJM49078.1"/>
    <property type="molecule type" value="Genomic_DNA"/>
</dbReference>
<evidence type="ECO:0000256" key="1">
    <source>
        <dbReference type="SAM" id="MobiDB-lite"/>
    </source>
</evidence>
<reference evidence="2 3" key="1">
    <citation type="submission" date="2017-02" db="EMBL/GenBank/DDBJ databases">
        <authorList>
            <person name="Peterson S.W."/>
        </authorList>
    </citation>
    <scope>NUCLEOTIDE SEQUENCE [LARGE SCALE GENOMIC DNA]</scope>
    <source>
        <strain evidence="2 3">LMG 22410</strain>
    </source>
</reference>
<dbReference type="Proteomes" id="UP000195787">
    <property type="component" value="Unassembled WGS sequence"/>
</dbReference>
<dbReference type="AlphaFoldDB" id="A0A1R4EZG3"/>
<keyword evidence="3" id="KW-1185">Reference proteome</keyword>
<name>A0A1R4EZG3_9MICO</name>
<gene>
    <name evidence="2" type="ORF">CZ674_01800</name>
</gene>
<sequence length="44" mass="4705">MPVPSSNSGGATKRVAESPEAPEVELIAHFIMLHGREPEIGHIL</sequence>
<proteinExistence type="predicted"/>
<evidence type="ECO:0000313" key="3">
    <source>
        <dbReference type="Proteomes" id="UP000195787"/>
    </source>
</evidence>
<feature type="region of interest" description="Disordered" evidence="1">
    <location>
        <begin position="1"/>
        <end position="20"/>
    </location>
</feature>